<feature type="region of interest" description="Disordered" evidence="1">
    <location>
        <begin position="73"/>
        <end position="100"/>
    </location>
</feature>
<protein>
    <submittedName>
        <fullName evidence="2">Uncharacterized protein</fullName>
    </submittedName>
</protein>
<keyword evidence="3" id="KW-1185">Reference proteome</keyword>
<dbReference type="EMBL" id="JANPWB010000014">
    <property type="protein sequence ID" value="KAJ1102256.1"/>
    <property type="molecule type" value="Genomic_DNA"/>
</dbReference>
<sequence length="100" mass="11303">MLETARPGKEWVNAQGIAPVEQECQQKWNRAMKPRQSAKEPLQEIKCAPWPKAHVAKMAAQCEAWCHWVGRTASEGDTRGQSRDKPRKGEVLYGDSSLEQ</sequence>
<evidence type="ECO:0000313" key="2">
    <source>
        <dbReference type="EMBL" id="KAJ1102256.1"/>
    </source>
</evidence>
<comment type="caution">
    <text evidence="2">The sequence shown here is derived from an EMBL/GenBank/DDBJ whole genome shotgun (WGS) entry which is preliminary data.</text>
</comment>
<evidence type="ECO:0000313" key="3">
    <source>
        <dbReference type="Proteomes" id="UP001066276"/>
    </source>
</evidence>
<dbReference type="AlphaFoldDB" id="A0AAV7MEU8"/>
<reference evidence="2" key="1">
    <citation type="journal article" date="2022" name="bioRxiv">
        <title>Sequencing and chromosome-scale assembly of the giantPleurodeles waltlgenome.</title>
        <authorList>
            <person name="Brown T."/>
            <person name="Elewa A."/>
            <person name="Iarovenko S."/>
            <person name="Subramanian E."/>
            <person name="Araus A.J."/>
            <person name="Petzold A."/>
            <person name="Susuki M."/>
            <person name="Suzuki K.-i.T."/>
            <person name="Hayashi T."/>
            <person name="Toyoda A."/>
            <person name="Oliveira C."/>
            <person name="Osipova E."/>
            <person name="Leigh N.D."/>
            <person name="Simon A."/>
            <person name="Yun M.H."/>
        </authorList>
    </citation>
    <scope>NUCLEOTIDE SEQUENCE</scope>
    <source>
        <strain evidence="2">20211129_DDA</strain>
        <tissue evidence="2">Liver</tissue>
    </source>
</reference>
<proteinExistence type="predicted"/>
<gene>
    <name evidence="2" type="ORF">NDU88_007308</name>
</gene>
<dbReference type="Proteomes" id="UP001066276">
    <property type="component" value="Chromosome 10"/>
</dbReference>
<name>A0AAV7MEU8_PLEWA</name>
<feature type="compositionally biased region" description="Basic and acidic residues" evidence="1">
    <location>
        <begin position="74"/>
        <end position="90"/>
    </location>
</feature>
<accession>A0AAV7MEU8</accession>
<evidence type="ECO:0000256" key="1">
    <source>
        <dbReference type="SAM" id="MobiDB-lite"/>
    </source>
</evidence>
<organism evidence="2 3">
    <name type="scientific">Pleurodeles waltl</name>
    <name type="common">Iberian ribbed newt</name>
    <dbReference type="NCBI Taxonomy" id="8319"/>
    <lineage>
        <taxon>Eukaryota</taxon>
        <taxon>Metazoa</taxon>
        <taxon>Chordata</taxon>
        <taxon>Craniata</taxon>
        <taxon>Vertebrata</taxon>
        <taxon>Euteleostomi</taxon>
        <taxon>Amphibia</taxon>
        <taxon>Batrachia</taxon>
        <taxon>Caudata</taxon>
        <taxon>Salamandroidea</taxon>
        <taxon>Salamandridae</taxon>
        <taxon>Pleurodelinae</taxon>
        <taxon>Pleurodeles</taxon>
    </lineage>
</organism>